<protein>
    <recommendedName>
        <fullName evidence="5">Delta(3)-Delta(2)-enoyl-CoA isomerase</fullName>
        <ecNumber evidence="5">5.3.3.8</ecNumber>
    </recommendedName>
</protein>
<dbReference type="Gene3D" id="3.90.226.10">
    <property type="entry name" value="2-enoyl-CoA Hydratase, Chain A, domain 1"/>
    <property type="match status" value="1"/>
</dbReference>
<comment type="catalytic activity">
    <reaction evidence="2">
        <text>a (3E)-enoyl-CoA = a 4-saturated (2E)-enoyl-CoA</text>
        <dbReference type="Rhea" id="RHEA:45228"/>
        <dbReference type="ChEBI" id="CHEBI:58521"/>
        <dbReference type="ChEBI" id="CHEBI:85097"/>
        <dbReference type="EC" id="5.3.3.8"/>
    </reaction>
</comment>
<dbReference type="EMBL" id="DF237225">
    <property type="protein sequence ID" value="GAQ86219.1"/>
    <property type="molecule type" value="Genomic_DNA"/>
</dbReference>
<dbReference type="OrthoDB" id="410701at2759"/>
<evidence type="ECO:0000256" key="2">
    <source>
        <dbReference type="ARBA" id="ARBA00000765"/>
    </source>
</evidence>
<dbReference type="GO" id="GO:0006635">
    <property type="term" value="P:fatty acid beta-oxidation"/>
    <property type="evidence" value="ECO:0000318"/>
    <property type="project" value="GO_Central"/>
</dbReference>
<evidence type="ECO:0000256" key="1">
    <source>
        <dbReference type="ARBA" id="ARBA00000452"/>
    </source>
</evidence>
<dbReference type="PANTHER" id="PTHR11941">
    <property type="entry name" value="ENOYL-COA HYDRATASE-RELATED"/>
    <property type="match status" value="1"/>
</dbReference>
<reference evidence="7 8" key="1">
    <citation type="journal article" date="2014" name="Nat. Commun.">
        <title>Klebsormidium flaccidum genome reveals primary factors for plant terrestrial adaptation.</title>
        <authorList>
            <person name="Hori K."/>
            <person name="Maruyama F."/>
            <person name="Fujisawa T."/>
            <person name="Togashi T."/>
            <person name="Yamamoto N."/>
            <person name="Seo M."/>
            <person name="Sato S."/>
            <person name="Yamada T."/>
            <person name="Mori H."/>
            <person name="Tajima N."/>
            <person name="Moriyama T."/>
            <person name="Ikeuchi M."/>
            <person name="Watanabe M."/>
            <person name="Wada H."/>
            <person name="Kobayashi K."/>
            <person name="Saito M."/>
            <person name="Masuda T."/>
            <person name="Sasaki-Sekimoto Y."/>
            <person name="Mashiguchi K."/>
            <person name="Awai K."/>
            <person name="Shimojima M."/>
            <person name="Masuda S."/>
            <person name="Iwai M."/>
            <person name="Nobusawa T."/>
            <person name="Narise T."/>
            <person name="Kondo S."/>
            <person name="Saito H."/>
            <person name="Sato R."/>
            <person name="Murakawa M."/>
            <person name="Ihara Y."/>
            <person name="Oshima-Yamada Y."/>
            <person name="Ohtaka K."/>
            <person name="Satoh M."/>
            <person name="Sonobe K."/>
            <person name="Ishii M."/>
            <person name="Ohtani R."/>
            <person name="Kanamori-Sato M."/>
            <person name="Honoki R."/>
            <person name="Miyazaki D."/>
            <person name="Mochizuki H."/>
            <person name="Umetsu J."/>
            <person name="Higashi K."/>
            <person name="Shibata D."/>
            <person name="Kamiya Y."/>
            <person name="Sato N."/>
            <person name="Nakamura Y."/>
            <person name="Tabata S."/>
            <person name="Ida S."/>
            <person name="Kurokawa K."/>
            <person name="Ohta H."/>
        </authorList>
    </citation>
    <scope>NUCLEOTIDE SEQUENCE [LARGE SCALE GENOMIC DNA]</scope>
    <source>
        <strain evidence="7 8">NIES-2285</strain>
    </source>
</reference>
<proteinExistence type="inferred from homology"/>
<dbReference type="FunFam" id="3.90.226.10:FF:000049">
    <property type="entry name" value="Enoyl-CoA delta isomerase 3"/>
    <property type="match status" value="1"/>
</dbReference>
<organism evidence="7 8">
    <name type="scientific">Klebsormidium nitens</name>
    <name type="common">Green alga</name>
    <name type="synonym">Ulothrix nitens</name>
    <dbReference type="NCBI Taxonomy" id="105231"/>
    <lineage>
        <taxon>Eukaryota</taxon>
        <taxon>Viridiplantae</taxon>
        <taxon>Streptophyta</taxon>
        <taxon>Klebsormidiophyceae</taxon>
        <taxon>Klebsormidiales</taxon>
        <taxon>Klebsormidiaceae</taxon>
        <taxon>Klebsormidium</taxon>
    </lineage>
</organism>
<gene>
    <name evidence="7" type="ORF">KFL_002760150</name>
</gene>
<evidence type="ECO:0000313" key="8">
    <source>
        <dbReference type="Proteomes" id="UP000054558"/>
    </source>
</evidence>
<sequence>MLRFPLSRRARCPSSGALSYLWQDVCGVVRFPAVTNSTSAAKTSDNLFWRPFCAAPADAQTRLDHDKRNGVYTLTFLGQGEHRINPAFVAEVERQLDTVLENESPIALVTANEGRFWCNGLDIDWVKEDPKIRLEPGVLSLLRLVKRFLELPIPTVASINGHAAGGGFVLALANDYRYMRRSKSVLYLSGVDIGLPHPPGANALLRSKMRPEVYRDAVLYGMKFNGDMAASAGLVQCDPLGEIPWDADVLKHAEKFASFLARRKFDREVYGAMKRDMYSEALELLENGGIGQLGSMGLFGKILKGAE</sequence>
<dbReference type="Proteomes" id="UP000054558">
    <property type="component" value="Unassembled WGS sequence"/>
</dbReference>
<dbReference type="AlphaFoldDB" id="A0A1Y1I9W5"/>
<comment type="catalytic activity">
    <reaction evidence="1">
        <text>a (3Z)-enoyl-CoA = a 4-saturated (2E)-enoyl-CoA</text>
        <dbReference type="Rhea" id="RHEA:45900"/>
        <dbReference type="ChEBI" id="CHEBI:85097"/>
        <dbReference type="ChEBI" id="CHEBI:85489"/>
        <dbReference type="EC" id="5.3.3.8"/>
    </reaction>
</comment>
<dbReference type="SUPFAM" id="SSF52096">
    <property type="entry name" value="ClpP/crotonase"/>
    <property type="match status" value="1"/>
</dbReference>
<keyword evidence="6" id="KW-0443">Lipid metabolism</keyword>
<evidence type="ECO:0000256" key="6">
    <source>
        <dbReference type="ARBA" id="ARBA00023098"/>
    </source>
</evidence>
<dbReference type="GO" id="GO:0004165">
    <property type="term" value="F:delta(3)-delta(2)-enoyl-CoA isomerase activity"/>
    <property type="evidence" value="ECO:0000318"/>
    <property type="project" value="GO_Central"/>
</dbReference>
<comment type="similarity">
    <text evidence="4">Belongs to the enoyl-CoA hydratase/isomerase family.</text>
</comment>
<dbReference type="PANTHER" id="PTHR11941:SF75">
    <property type="entry name" value="ENOYL-COA HYDRATASE_ISOMERASE FAMILY PROTEIN"/>
    <property type="match status" value="1"/>
</dbReference>
<name>A0A1Y1I9W5_KLENI</name>
<dbReference type="Pfam" id="PF00378">
    <property type="entry name" value="ECH_1"/>
    <property type="match status" value="1"/>
</dbReference>
<keyword evidence="7" id="KW-0413">Isomerase</keyword>
<dbReference type="InterPro" id="IPR029045">
    <property type="entry name" value="ClpP/crotonase-like_dom_sf"/>
</dbReference>
<accession>A0A1Y1I9W5</accession>
<dbReference type="EC" id="5.3.3.8" evidence="5"/>
<keyword evidence="8" id="KW-1185">Reference proteome</keyword>
<comment type="pathway">
    <text evidence="3">Lipid metabolism; fatty acid beta-oxidation.</text>
</comment>
<evidence type="ECO:0000256" key="5">
    <source>
        <dbReference type="ARBA" id="ARBA00012064"/>
    </source>
</evidence>
<evidence type="ECO:0000256" key="3">
    <source>
        <dbReference type="ARBA" id="ARBA00005005"/>
    </source>
</evidence>
<evidence type="ECO:0000313" key="7">
    <source>
        <dbReference type="EMBL" id="GAQ86219.1"/>
    </source>
</evidence>
<dbReference type="STRING" id="105231.A0A1Y1I9W5"/>
<dbReference type="CDD" id="cd06558">
    <property type="entry name" value="crotonase-like"/>
    <property type="match status" value="1"/>
</dbReference>
<dbReference type="OMA" id="MPFTVGM"/>
<evidence type="ECO:0000256" key="4">
    <source>
        <dbReference type="ARBA" id="ARBA00005254"/>
    </source>
</evidence>
<dbReference type="InterPro" id="IPR001753">
    <property type="entry name" value="Enoyl-CoA_hydra/iso"/>
</dbReference>